<evidence type="ECO:0000313" key="3">
    <source>
        <dbReference type="Proteomes" id="UP000244722"/>
    </source>
</evidence>
<sequence length="740" mass="80606">MASSLRAKYKRPSPLEFKKPLPEPRLSIFSTLPDTVYHPEDDEIDDLDDPSTPETPNDATGIFRGYSPSSSSSSLSAREISPPITPTNEVYHGRKIKRKGSSANMRGSPGINYANKPRLSKYAHQAPTTPTTPLSGLDAFPANVLAVVTPAITPASNNMAEFQTVPFHLAPSRPSTAPEPYKIIIDERVASPKPNSVLGIGVKYPLRRRGHLSQQMPPKKPAEPILGDWDVSDDDEFEKPPEQLELKPWSALQVVRKSSAPAILSCQNTEETGTLDSISDTTSELNCTCGVPLLNLDSSSDNTSVPSIHEDIIEEDEEDEGGAGLVIEEPAELVVELVVEPVVVEQVVEVKDEDKARARILSQPMHSQSAIDVTAPASSPKKSPFSFDSHQDIELPQRSPSAPIVTSMSTVSFDLSEDFPVMFSELPVDETEIFNIIPNDYIMADVLGKDLEELNNPDYRISPAYEEYAVHPSWQQFDQEEHKLATVTQSKTGLDELAEITDPDSPIVKGFRDRFNSTPSMPTTELVVPSPASFRPGSRWSDYSVDDDAKESWRSSVLNRFHLPHVGVDLKKAVAAAKGGIISRRHKVTVESSLVEEETMSIHGGSPSPRNSTATDTDSIAETTITAITGPPPNNRNSTASSGSGLTGFKMGRIGGSGGSIRHGKAASIRTVATGRAATIRGASSDEELSDDERRAKAGFKGVFEKYVVRDAKRRKEDRRREELKRTIRVVGGGKGGDWI</sequence>
<dbReference type="EMBL" id="NESQ01000049">
    <property type="protein sequence ID" value="PUU81184.1"/>
    <property type="molecule type" value="Genomic_DNA"/>
</dbReference>
<evidence type="ECO:0000256" key="1">
    <source>
        <dbReference type="SAM" id="MobiDB-lite"/>
    </source>
</evidence>
<organism evidence="2 3">
    <name type="scientific">Tuber borchii</name>
    <name type="common">White truffle</name>
    <dbReference type="NCBI Taxonomy" id="42251"/>
    <lineage>
        <taxon>Eukaryota</taxon>
        <taxon>Fungi</taxon>
        <taxon>Dikarya</taxon>
        <taxon>Ascomycota</taxon>
        <taxon>Pezizomycotina</taxon>
        <taxon>Pezizomycetes</taxon>
        <taxon>Pezizales</taxon>
        <taxon>Tuberaceae</taxon>
        <taxon>Tuber</taxon>
    </lineage>
</organism>
<feature type="compositionally biased region" description="Low complexity" evidence="1">
    <location>
        <begin position="375"/>
        <end position="387"/>
    </location>
</feature>
<gene>
    <name evidence="2" type="ORF">B9Z19DRAFT_972506</name>
</gene>
<dbReference type="OrthoDB" id="5363375at2759"/>
<feature type="compositionally biased region" description="Low complexity" evidence="1">
    <location>
        <begin position="67"/>
        <end position="76"/>
    </location>
</feature>
<name>A0A2T7A0C7_TUBBO</name>
<feature type="region of interest" description="Disordered" evidence="1">
    <location>
        <begin position="1"/>
        <end position="117"/>
    </location>
</feature>
<proteinExistence type="predicted"/>
<evidence type="ECO:0000313" key="2">
    <source>
        <dbReference type="EMBL" id="PUU81184.1"/>
    </source>
</evidence>
<dbReference type="AlphaFoldDB" id="A0A2T7A0C7"/>
<comment type="caution">
    <text evidence="2">The sequence shown here is derived from an EMBL/GenBank/DDBJ whole genome shotgun (WGS) entry which is preliminary data.</text>
</comment>
<protein>
    <submittedName>
        <fullName evidence="2">Uncharacterized protein</fullName>
    </submittedName>
</protein>
<dbReference type="Proteomes" id="UP000244722">
    <property type="component" value="Unassembled WGS sequence"/>
</dbReference>
<feature type="compositionally biased region" description="Acidic residues" evidence="1">
    <location>
        <begin position="40"/>
        <end position="51"/>
    </location>
</feature>
<reference evidence="2 3" key="1">
    <citation type="submission" date="2017-04" db="EMBL/GenBank/DDBJ databases">
        <title>Draft genome sequence of Tuber borchii Vittad., a whitish edible truffle.</title>
        <authorList>
            <consortium name="DOE Joint Genome Institute"/>
            <person name="Murat C."/>
            <person name="Kuo A."/>
            <person name="Barry K.W."/>
            <person name="Clum A."/>
            <person name="Dockter R.B."/>
            <person name="Fauchery L."/>
            <person name="Iotti M."/>
            <person name="Kohler A."/>
            <person name="Labutti K."/>
            <person name="Lindquist E.A."/>
            <person name="Lipzen A."/>
            <person name="Ohm R.A."/>
            <person name="Wang M."/>
            <person name="Grigoriev I.V."/>
            <person name="Zambonelli A."/>
            <person name="Martin F.M."/>
        </authorList>
    </citation>
    <scope>NUCLEOTIDE SEQUENCE [LARGE SCALE GENOMIC DNA]</scope>
    <source>
        <strain evidence="2 3">Tbo3840</strain>
    </source>
</reference>
<keyword evidence="3" id="KW-1185">Reference proteome</keyword>
<feature type="region of interest" description="Disordered" evidence="1">
    <location>
        <begin position="369"/>
        <end position="388"/>
    </location>
</feature>
<accession>A0A2T7A0C7</accession>